<keyword evidence="3" id="KW-1185">Reference proteome</keyword>
<accession>A0A1T5NJA5</accession>
<sequence length="151" mass="17185">MQHNKCPNCGATVFSQPITDDNQPQVIIHCEYCGSQFNVQNPFYRPEPVVHTTTFSSYSTTYTYSNISPRKSGGWRNAKDREHKVARFLGYAIGGLMAPFVLGMWFVSFSKPKDLPVEVTAILTGLMLFFFFLARASGKELKRRRMEGEIM</sequence>
<dbReference type="RefSeq" id="WP_079469087.1">
    <property type="nucleotide sequence ID" value="NZ_FUZZ01000001.1"/>
</dbReference>
<keyword evidence="1" id="KW-0472">Membrane</keyword>
<evidence type="ECO:0000313" key="3">
    <source>
        <dbReference type="Proteomes" id="UP000190166"/>
    </source>
</evidence>
<keyword evidence="1" id="KW-1133">Transmembrane helix</keyword>
<organism evidence="2 3">
    <name type="scientific">Chitinophaga ginsengisegetis</name>
    <dbReference type="NCBI Taxonomy" id="393003"/>
    <lineage>
        <taxon>Bacteria</taxon>
        <taxon>Pseudomonadati</taxon>
        <taxon>Bacteroidota</taxon>
        <taxon>Chitinophagia</taxon>
        <taxon>Chitinophagales</taxon>
        <taxon>Chitinophagaceae</taxon>
        <taxon>Chitinophaga</taxon>
    </lineage>
</organism>
<feature type="transmembrane region" description="Helical" evidence="1">
    <location>
        <begin position="119"/>
        <end position="136"/>
    </location>
</feature>
<evidence type="ECO:0000256" key="1">
    <source>
        <dbReference type="SAM" id="Phobius"/>
    </source>
</evidence>
<dbReference type="Proteomes" id="UP000190166">
    <property type="component" value="Unassembled WGS sequence"/>
</dbReference>
<protein>
    <submittedName>
        <fullName evidence="2">Uncharacterized protein</fullName>
    </submittedName>
</protein>
<dbReference type="STRING" id="393003.SAMN05660461_1853"/>
<proteinExistence type="predicted"/>
<dbReference type="EMBL" id="FUZZ01000001">
    <property type="protein sequence ID" value="SKD00532.1"/>
    <property type="molecule type" value="Genomic_DNA"/>
</dbReference>
<name>A0A1T5NJA5_9BACT</name>
<keyword evidence="1" id="KW-0812">Transmembrane</keyword>
<gene>
    <name evidence="2" type="ORF">SAMN05660461_1853</name>
</gene>
<reference evidence="2 3" key="1">
    <citation type="submission" date="2017-02" db="EMBL/GenBank/DDBJ databases">
        <authorList>
            <person name="Peterson S.W."/>
        </authorList>
    </citation>
    <scope>NUCLEOTIDE SEQUENCE [LARGE SCALE GENOMIC DNA]</scope>
    <source>
        <strain evidence="2 3">DSM 18108</strain>
    </source>
</reference>
<evidence type="ECO:0000313" key="2">
    <source>
        <dbReference type="EMBL" id="SKD00532.1"/>
    </source>
</evidence>
<dbReference type="AlphaFoldDB" id="A0A1T5NJA5"/>
<feature type="transmembrane region" description="Helical" evidence="1">
    <location>
        <begin position="88"/>
        <end position="107"/>
    </location>
</feature>